<dbReference type="AlphaFoldDB" id="A0A517XPP1"/>
<dbReference type="PANTHER" id="PTHR11731:SF193">
    <property type="entry name" value="DIPEPTIDYL PEPTIDASE 9"/>
    <property type="match status" value="1"/>
</dbReference>
<keyword evidence="4" id="KW-1185">Reference proteome</keyword>
<dbReference type="GO" id="GO:0008236">
    <property type="term" value="F:serine-type peptidase activity"/>
    <property type="evidence" value="ECO:0007669"/>
    <property type="project" value="InterPro"/>
</dbReference>
<gene>
    <name evidence="3" type="primary">ptpA_5</name>
    <name evidence="3" type="ORF">ETAA1_14060</name>
</gene>
<dbReference type="Gene3D" id="3.40.50.1820">
    <property type="entry name" value="alpha/beta hydrolase"/>
    <property type="match status" value="1"/>
</dbReference>
<dbReference type="InterPro" id="IPR029058">
    <property type="entry name" value="AB_hydrolase_fold"/>
</dbReference>
<dbReference type="Pfam" id="PF00326">
    <property type="entry name" value="Peptidase_S9"/>
    <property type="match status" value="1"/>
</dbReference>
<dbReference type="Proteomes" id="UP000319576">
    <property type="component" value="Chromosome"/>
</dbReference>
<dbReference type="EMBL" id="CP036273">
    <property type="protein sequence ID" value="QDU19480.1"/>
    <property type="molecule type" value="Genomic_DNA"/>
</dbReference>
<organism evidence="3 4">
    <name type="scientific">Urbifossiella limnaea</name>
    <dbReference type="NCBI Taxonomy" id="2528023"/>
    <lineage>
        <taxon>Bacteria</taxon>
        <taxon>Pseudomonadati</taxon>
        <taxon>Planctomycetota</taxon>
        <taxon>Planctomycetia</taxon>
        <taxon>Gemmatales</taxon>
        <taxon>Gemmataceae</taxon>
        <taxon>Urbifossiella</taxon>
    </lineage>
</organism>
<evidence type="ECO:0000313" key="3">
    <source>
        <dbReference type="EMBL" id="QDU19480.1"/>
    </source>
</evidence>
<dbReference type="Gene3D" id="2.140.10.30">
    <property type="entry name" value="Dipeptidylpeptidase IV, N-terminal domain"/>
    <property type="match status" value="1"/>
</dbReference>
<dbReference type="GO" id="GO:0008239">
    <property type="term" value="F:dipeptidyl-peptidase activity"/>
    <property type="evidence" value="ECO:0007669"/>
    <property type="project" value="TreeGrafter"/>
</dbReference>
<protein>
    <submittedName>
        <fullName evidence="3">Prolyl tripeptidyl peptidase</fullName>
        <ecNumber evidence="3">3.4.14.12</ecNumber>
    </submittedName>
</protein>
<dbReference type="GO" id="GO:0006508">
    <property type="term" value="P:proteolysis"/>
    <property type="evidence" value="ECO:0007669"/>
    <property type="project" value="InterPro"/>
</dbReference>
<name>A0A517XPP1_9BACT</name>
<evidence type="ECO:0000313" key="4">
    <source>
        <dbReference type="Proteomes" id="UP000319576"/>
    </source>
</evidence>
<evidence type="ECO:0000259" key="1">
    <source>
        <dbReference type="Pfam" id="PF00326"/>
    </source>
</evidence>
<dbReference type="EC" id="3.4.14.12" evidence="3"/>
<reference evidence="3 4" key="1">
    <citation type="submission" date="2019-02" db="EMBL/GenBank/DDBJ databases">
        <title>Deep-cultivation of Planctomycetes and their phenomic and genomic characterization uncovers novel biology.</title>
        <authorList>
            <person name="Wiegand S."/>
            <person name="Jogler M."/>
            <person name="Boedeker C."/>
            <person name="Pinto D."/>
            <person name="Vollmers J."/>
            <person name="Rivas-Marin E."/>
            <person name="Kohn T."/>
            <person name="Peeters S.H."/>
            <person name="Heuer A."/>
            <person name="Rast P."/>
            <person name="Oberbeckmann S."/>
            <person name="Bunk B."/>
            <person name="Jeske O."/>
            <person name="Meyerdierks A."/>
            <person name="Storesund J.E."/>
            <person name="Kallscheuer N."/>
            <person name="Luecker S."/>
            <person name="Lage O.M."/>
            <person name="Pohl T."/>
            <person name="Merkel B.J."/>
            <person name="Hornburger P."/>
            <person name="Mueller R.-W."/>
            <person name="Bruemmer F."/>
            <person name="Labrenz M."/>
            <person name="Spormann A.M."/>
            <person name="Op den Camp H."/>
            <person name="Overmann J."/>
            <person name="Amann R."/>
            <person name="Jetten M.S.M."/>
            <person name="Mascher T."/>
            <person name="Medema M.H."/>
            <person name="Devos D.P."/>
            <person name="Kaster A.-K."/>
            <person name="Ovreas L."/>
            <person name="Rohde M."/>
            <person name="Galperin M.Y."/>
            <person name="Jogler C."/>
        </authorList>
    </citation>
    <scope>NUCLEOTIDE SEQUENCE [LARGE SCALE GENOMIC DNA]</scope>
    <source>
        <strain evidence="3 4">ETA_A1</strain>
    </source>
</reference>
<feature type="domain" description="Dipeptidylpeptidase IV N-terminal" evidence="2">
    <location>
        <begin position="159"/>
        <end position="386"/>
    </location>
</feature>
<proteinExistence type="predicted"/>
<dbReference type="InterPro" id="IPR001375">
    <property type="entry name" value="Peptidase_S9_cat"/>
</dbReference>
<dbReference type="Pfam" id="PF00930">
    <property type="entry name" value="DPPIV_N"/>
    <property type="match status" value="1"/>
</dbReference>
<sequence length="783" mass="85863">MILAPDPARWDCRFRAAAGMLGGMNRLTPALVLLVAASAVPARPPADPKRDPVDTSFLKRYAETRGFLLGRPVKPKVTPDGKHVLFLRADPATKRQSLFEFELATARTREVLSAETILKGGAEVLTPEEKARRERQRVSAGGFADFHLSPDGALVLVKLGNTLYVLERTTGTVRELKAGGDGPIVDPKFSPDGKFVAFVRGFDVACYDLAADKEFAVTTGGTVAKTHGLAEFVAQEEMGRHSGFWWSPDSKSIAYAEADHTGVEQWWVADPLKPEVPPAPQFYPRPGKKNVTVRLGVKSVAGGDTVWVEWDRAKYEYLAAVRWGTGTAGKAHLLVVIQDRKQQEMVVCAVEPTTGFARRLFADTDPAWTNIPAEVPLLTTSGIIWTGTGPNGPEVQLRNHDTGALVSILVPGTDHVLGVAGKYTSPHGGGRLFLPGHCVSLTAPDPTQQHVRVTPIPLDRSELLKPNFPLAEPWERFTDEPGMHTGAFGEDGQHVITSTTLKQLPRSRVFDAHKKALGELPSVAAEPPFAPNVTVEKVGDFWTAVVRPRDFDATKKYPVVLDVYGGPRHLHVVQAMRNWLVPQWLADQGFVVVAVDNRGTPGRGRDWERAVYQRFGTVPLEDQVKGLHALCDKFPELDRERVGAVGWSFGGYMAANGVLRRPDVFKAAVAGAPVTDWEDYDTHYTERYMGLLPASAAAYREASLLPLADKLDRPLLLVHGTADDNVYYRHTLRLSDALFRAGRRFEALALPGVTHMASADPVVMERLWTRTAGFFRSHLGGPR</sequence>
<dbReference type="PANTHER" id="PTHR11731">
    <property type="entry name" value="PROTEASE FAMILY S9B,C DIPEPTIDYL-PEPTIDASE IV-RELATED"/>
    <property type="match status" value="1"/>
</dbReference>
<dbReference type="InterPro" id="IPR002469">
    <property type="entry name" value="Peptidase_S9B_N"/>
</dbReference>
<feature type="domain" description="Peptidase S9 prolyl oligopeptidase catalytic" evidence="1">
    <location>
        <begin position="582"/>
        <end position="780"/>
    </location>
</feature>
<keyword evidence="3" id="KW-0378">Hydrolase</keyword>
<dbReference type="KEGG" id="uli:ETAA1_14060"/>
<dbReference type="InterPro" id="IPR050278">
    <property type="entry name" value="Serine_Prot_S9B/DPPIV"/>
</dbReference>
<evidence type="ECO:0000259" key="2">
    <source>
        <dbReference type="Pfam" id="PF00930"/>
    </source>
</evidence>
<dbReference type="SUPFAM" id="SSF53474">
    <property type="entry name" value="alpha/beta-Hydrolases"/>
    <property type="match status" value="1"/>
</dbReference>
<dbReference type="SUPFAM" id="SSF82171">
    <property type="entry name" value="DPP6 N-terminal domain-like"/>
    <property type="match status" value="1"/>
</dbReference>
<accession>A0A517XPP1</accession>